<comment type="caution">
    <text evidence="1">The sequence shown here is derived from an EMBL/GenBank/DDBJ whole genome shotgun (WGS) entry which is preliminary data.</text>
</comment>
<accession>A0A7Z7VLU0</accession>
<dbReference type="RefSeq" id="WP_017190468.1">
    <property type="nucleotide sequence ID" value="NZ_LN831184.1"/>
</dbReference>
<evidence type="ECO:0000313" key="1">
    <source>
        <dbReference type="EMBL" id="TBM39695.1"/>
    </source>
</evidence>
<organism evidence="1 2">
    <name type="scientific">Vibrio cholerae</name>
    <dbReference type="NCBI Taxonomy" id="666"/>
    <lineage>
        <taxon>Bacteria</taxon>
        <taxon>Pseudomonadati</taxon>
        <taxon>Pseudomonadota</taxon>
        <taxon>Gammaproteobacteria</taxon>
        <taxon>Vibrionales</taxon>
        <taxon>Vibrionaceae</taxon>
        <taxon>Vibrio</taxon>
    </lineage>
</organism>
<proteinExistence type="predicted"/>
<name>A0A7Z7VLU0_VIBCL</name>
<evidence type="ECO:0000313" key="2">
    <source>
        <dbReference type="Proteomes" id="UP000294145"/>
    </source>
</evidence>
<dbReference type="Proteomes" id="UP000294145">
    <property type="component" value="Unassembled WGS sequence"/>
</dbReference>
<gene>
    <name evidence="1" type="ORF">EYB64_16665</name>
</gene>
<sequence length="177" mass="20592">MRVSTEQEQITVTVIKIDGKKLSFTQIQRLPIIFGECWLDRYLDNSLVPVGKIPVDIAKSIFRKKLETDRTFHNIDYGLLVNFNNQLFLTLVPYSEEDFQNLHCERNSLKKKLETHRYRSGKIEMLRRPGRSNQTPVSTKQPLSDSEVAALEAALRELEIRIMAVKDEFDCTPYVFI</sequence>
<dbReference type="AlphaFoldDB" id="A0A7Z7VLU0"/>
<dbReference type="EMBL" id="SISP01000033">
    <property type="protein sequence ID" value="TBM39695.1"/>
    <property type="molecule type" value="Genomic_DNA"/>
</dbReference>
<reference evidence="1 2" key="1">
    <citation type="submission" date="2019-02" db="EMBL/GenBank/DDBJ databases">
        <title>Genomic plasticity associated with the antimicrobial resistance in Vibrio cholerae.</title>
        <authorList>
            <person name="Verma J."/>
            <person name="Bag S."/>
            <person name="Saha B."/>
            <person name="Kumar P."/>
            <person name="Ghosh T.S."/>
            <person name="Dayal M."/>
            <person name="Senapati T."/>
            <person name="Mehra S."/>
            <person name="Dey P."/>
            <person name="Desigamani A."/>
            <person name="Kumar D."/>
            <person name="Rana P."/>
            <person name="Kumar B."/>
            <person name="Maiti T.K."/>
            <person name="Sharma N.C."/>
            <person name="Bhadra R.K."/>
            <person name="Mutreja A."/>
            <person name="Nair G.B."/>
            <person name="Ramamurthy T."/>
            <person name="Das B."/>
        </authorList>
    </citation>
    <scope>NUCLEOTIDE SEQUENCE [LARGE SCALE GENOMIC DNA]</scope>
    <source>
        <strain evidence="1 2">IDH06781</strain>
    </source>
</reference>
<protein>
    <submittedName>
        <fullName evidence="1">Uncharacterized protein</fullName>
    </submittedName>
</protein>